<dbReference type="InterPro" id="IPR052532">
    <property type="entry name" value="SUA5_domain"/>
</dbReference>
<dbReference type="FunCoup" id="A0A0D2J736">
    <property type="interactions" value="474"/>
</dbReference>
<dbReference type="InterPro" id="IPR017945">
    <property type="entry name" value="DHBP_synth_RibB-like_a/b_dom"/>
</dbReference>
<dbReference type="EMBL" id="AZAC01000056">
    <property type="protein sequence ID" value="KIX11486.1"/>
    <property type="molecule type" value="Genomic_DNA"/>
</dbReference>
<dbReference type="AlphaFoldDB" id="A0A0D2J736"/>
<dbReference type="InterPro" id="IPR006070">
    <property type="entry name" value="Sua5-like_dom"/>
</dbReference>
<accession>A0A0D2J736</accession>
<dbReference type="NCBIfam" id="TIGR00057">
    <property type="entry name" value="L-threonylcarbamoyladenylate synthase"/>
    <property type="match status" value="1"/>
</dbReference>
<dbReference type="STRING" id="1429043.X474_24960"/>
<organism evidence="2 3">
    <name type="scientific">Dethiosulfatarculus sandiegensis</name>
    <dbReference type="NCBI Taxonomy" id="1429043"/>
    <lineage>
        <taxon>Bacteria</taxon>
        <taxon>Pseudomonadati</taxon>
        <taxon>Thermodesulfobacteriota</taxon>
        <taxon>Desulfarculia</taxon>
        <taxon>Desulfarculales</taxon>
        <taxon>Desulfarculaceae</taxon>
        <taxon>Dethiosulfatarculus</taxon>
    </lineage>
</organism>
<dbReference type="Pfam" id="PF01300">
    <property type="entry name" value="Sua5_yciO_yrdC"/>
    <property type="match status" value="1"/>
</dbReference>
<dbReference type="Gene3D" id="3.90.870.10">
    <property type="entry name" value="DHBP synthase"/>
    <property type="match status" value="1"/>
</dbReference>
<comment type="caution">
    <text evidence="2">The sequence shown here is derived from an EMBL/GenBank/DDBJ whole genome shotgun (WGS) entry which is preliminary data.</text>
</comment>
<dbReference type="InParanoid" id="A0A0D2J736"/>
<gene>
    <name evidence="2" type="ORF">X474_24960</name>
</gene>
<feature type="domain" description="YrdC-like" evidence="1">
    <location>
        <begin position="12"/>
        <end position="196"/>
    </location>
</feature>
<evidence type="ECO:0000313" key="2">
    <source>
        <dbReference type="EMBL" id="KIX11486.1"/>
    </source>
</evidence>
<dbReference type="OrthoDB" id="9814580at2"/>
<evidence type="ECO:0000259" key="1">
    <source>
        <dbReference type="PROSITE" id="PS51163"/>
    </source>
</evidence>
<keyword evidence="3" id="KW-1185">Reference proteome</keyword>
<proteinExistence type="predicted"/>
<protein>
    <submittedName>
        <fullName evidence="2">Translation factor Sua5</fullName>
    </submittedName>
</protein>
<dbReference type="PATRIC" id="fig|1429043.3.peg.5281"/>
<dbReference type="RefSeq" id="WP_044352118.1">
    <property type="nucleotide sequence ID" value="NZ_AZAC01000056.1"/>
</dbReference>
<dbReference type="Proteomes" id="UP000032233">
    <property type="component" value="Unassembled WGS sequence"/>
</dbReference>
<reference evidence="2 3" key="1">
    <citation type="submission" date="2013-11" db="EMBL/GenBank/DDBJ databases">
        <title>Metagenomic analysis of a methanogenic consortium involved in long chain n-alkane degradation.</title>
        <authorList>
            <person name="Davidova I.A."/>
            <person name="Callaghan A.V."/>
            <person name="Wawrik B."/>
            <person name="Pruitt S."/>
            <person name="Marks C."/>
            <person name="Duncan K.E."/>
            <person name="Suflita J.M."/>
        </authorList>
    </citation>
    <scope>NUCLEOTIDE SEQUENCE [LARGE SCALE GENOMIC DNA]</scope>
    <source>
        <strain evidence="2 3">SPR</strain>
    </source>
</reference>
<dbReference type="SUPFAM" id="SSF55821">
    <property type="entry name" value="YrdC/RibB"/>
    <property type="match status" value="1"/>
</dbReference>
<dbReference type="PANTHER" id="PTHR42828:SF3">
    <property type="entry name" value="THREONYLCARBAMOYL-AMP SYNTHASE"/>
    <property type="match status" value="1"/>
</dbReference>
<dbReference type="PANTHER" id="PTHR42828">
    <property type="entry name" value="DHBP SYNTHASE RIBB-LIKE ALPHA/BETA DOMAIN-CONTAINING PROTEIN"/>
    <property type="match status" value="1"/>
</dbReference>
<name>A0A0D2J736_9BACT</name>
<dbReference type="GO" id="GO:0003725">
    <property type="term" value="F:double-stranded RNA binding"/>
    <property type="evidence" value="ECO:0007669"/>
    <property type="project" value="InterPro"/>
</dbReference>
<evidence type="ECO:0000313" key="3">
    <source>
        <dbReference type="Proteomes" id="UP000032233"/>
    </source>
</evidence>
<dbReference type="PROSITE" id="PS51163">
    <property type="entry name" value="YRDC"/>
    <property type="match status" value="1"/>
</dbReference>
<sequence>MILTINPENPQPRLIARVVDTLKKGGVVAYPTDTVYGLGCDIMNKKAIKKVHQIKRQPAAKPFSFICPGLTELSHYARVTNYAYKTLKRLLPGPYTFILEGSREVPKMMLTKRKTAGIRVPDHPICLAIVEALGHPIISTSATNPEGHILDQAWEIEEALGHQLDLVVDGGPVSGLLSSVVSLVEDAPEIIREGAGAVDEFR</sequence>